<accession>A0A1I6S6H3</accession>
<dbReference type="OrthoDB" id="2988839at2"/>
<keyword evidence="2" id="KW-1185">Reference proteome</keyword>
<reference evidence="2" key="1">
    <citation type="submission" date="2016-10" db="EMBL/GenBank/DDBJ databases">
        <authorList>
            <person name="Varghese N."/>
            <person name="Submissions S."/>
        </authorList>
    </citation>
    <scope>NUCLEOTIDE SEQUENCE [LARGE SCALE GENOMIC DNA]</scope>
    <source>
        <strain evidence="2">DSM 45789</strain>
    </source>
</reference>
<dbReference type="Proteomes" id="UP000198660">
    <property type="component" value="Unassembled WGS sequence"/>
</dbReference>
<evidence type="ECO:0000313" key="2">
    <source>
        <dbReference type="Proteomes" id="UP000198660"/>
    </source>
</evidence>
<dbReference type="EMBL" id="FPAA01000006">
    <property type="protein sequence ID" value="SFS72470.1"/>
    <property type="molecule type" value="Genomic_DNA"/>
</dbReference>
<organism evidence="1 2">
    <name type="scientific">Marininema halotolerans</name>
    <dbReference type="NCBI Taxonomy" id="1155944"/>
    <lineage>
        <taxon>Bacteria</taxon>
        <taxon>Bacillati</taxon>
        <taxon>Bacillota</taxon>
        <taxon>Bacilli</taxon>
        <taxon>Bacillales</taxon>
        <taxon>Thermoactinomycetaceae</taxon>
        <taxon>Marininema</taxon>
    </lineage>
</organism>
<dbReference type="AlphaFoldDB" id="A0A1I6S6H3"/>
<gene>
    <name evidence="1" type="ORF">SAMN05444972_106175</name>
</gene>
<name>A0A1I6S6H3_9BACL</name>
<protein>
    <submittedName>
        <fullName evidence="1">Uncharacterized protein</fullName>
    </submittedName>
</protein>
<evidence type="ECO:0000313" key="1">
    <source>
        <dbReference type="EMBL" id="SFS72470.1"/>
    </source>
</evidence>
<proteinExistence type="predicted"/>
<sequence>MAINEGWLAHLHALNALERLYHEYWDLDLAEKVRSELARSVDLLGSHVDKVPCPCGDTREDVTFYRSLLRHAEASVAERNLFPLPLVQEALTHHFTHKSEKHRCIGRLIGREHDWVKGMETG</sequence>
<dbReference type="RefSeq" id="WP_091836985.1">
    <property type="nucleotide sequence ID" value="NZ_FPAA01000006.1"/>
</dbReference>